<dbReference type="InterPro" id="IPR003805">
    <property type="entry name" value="CobS"/>
</dbReference>
<evidence type="ECO:0000256" key="2">
    <source>
        <dbReference type="ARBA" id="ARBA00004651"/>
    </source>
</evidence>
<evidence type="ECO:0000256" key="16">
    <source>
        <dbReference type="ARBA" id="ARBA00032853"/>
    </source>
</evidence>
<dbReference type="GO" id="GO:0008818">
    <property type="term" value="F:cobalamin 5'-phosphate synthase activity"/>
    <property type="evidence" value="ECO:0007669"/>
    <property type="project" value="UniProtKB-UniRule"/>
</dbReference>
<dbReference type="EC" id="2.7.8.26" evidence="5 19"/>
<evidence type="ECO:0000313" key="20">
    <source>
        <dbReference type="EMBL" id="AEE96298.1"/>
    </source>
</evidence>
<reference evidence="20 21" key="2">
    <citation type="journal article" date="2011" name="Stand. Genomic Sci.">
        <title>Complete genome sequence of Mahella australiensis type strain (50-1 BON).</title>
        <authorList>
            <person name="Sikorski J."/>
            <person name="Teshima H."/>
            <person name="Nolan M."/>
            <person name="Lucas S."/>
            <person name="Hammon N."/>
            <person name="Deshpande S."/>
            <person name="Cheng J.F."/>
            <person name="Pitluck S."/>
            <person name="Liolios K."/>
            <person name="Pagani I."/>
            <person name="Ivanova N."/>
            <person name="Huntemann M."/>
            <person name="Mavromatis K."/>
            <person name="Ovchinikova G."/>
            <person name="Pati A."/>
            <person name="Tapia R."/>
            <person name="Han C."/>
            <person name="Goodwin L."/>
            <person name="Chen A."/>
            <person name="Palaniappan K."/>
            <person name="Land M."/>
            <person name="Hauser L."/>
            <person name="Ngatchou-Djao O.D."/>
            <person name="Rohde M."/>
            <person name="Pukall R."/>
            <person name="Spring S."/>
            <person name="Abt B."/>
            <person name="Goker M."/>
            <person name="Detter J.C."/>
            <person name="Woyke T."/>
            <person name="Bristow J."/>
            <person name="Markowitz V."/>
            <person name="Hugenholtz P."/>
            <person name="Eisen J.A."/>
            <person name="Kyrpides N.C."/>
            <person name="Klenk H.P."/>
            <person name="Lapidus A."/>
        </authorList>
    </citation>
    <scope>NUCLEOTIDE SEQUENCE [LARGE SCALE GENOMIC DNA]</scope>
    <source>
        <strain evidence="21">DSM 15567 / CIP 107919 / 50-1 BON</strain>
    </source>
</reference>
<comment type="function">
    <text evidence="14 19">Joins adenosylcobinamide-GDP and alpha-ribazole to generate adenosylcobalamin (Ado-cobalamin). Also synthesizes adenosylcobalamin 5'-phosphate from adenosylcobinamide-GDP and alpha-ribazole 5'-phosphate.</text>
</comment>
<feature type="transmembrane region" description="Helical" evidence="19">
    <location>
        <begin position="112"/>
        <end position="130"/>
    </location>
</feature>
<dbReference type="STRING" id="697281.Mahau_1100"/>
<sequence>MWLVKWIKRFILAVQFMTKIPISVQLDVDERDFAQSMLFYPIVGLIVGALMAGVYYIFSLIASGLLPPVAAVLSGVAVTGAFHLDGLADVCDALLSNKDRTGMLAVMKDSRIGTGGAVAIASILILKIAVLTEMSGNIAYDALLLAPVLGRTGIVTAAAISRYARAEGGLGQHFIDKTGWLQMLWTAIIALAIAALAIGYAALVLLAAEFLTTVLFAKYMKFKIGGMTGDTLGATCEITEVVVLLIFSVYM</sequence>
<evidence type="ECO:0000256" key="7">
    <source>
        <dbReference type="ARBA" id="ARBA00022475"/>
    </source>
</evidence>
<keyword evidence="11 19" id="KW-0460">Magnesium</keyword>
<reference evidence="21" key="1">
    <citation type="submission" date="2010-11" db="EMBL/GenBank/DDBJ databases">
        <title>The complete genome of Mahella australiensis DSM 15567.</title>
        <authorList>
            <consortium name="US DOE Joint Genome Institute (JGI-PGF)"/>
            <person name="Lucas S."/>
            <person name="Copeland A."/>
            <person name="Lapidus A."/>
            <person name="Bruce D."/>
            <person name="Goodwin L."/>
            <person name="Pitluck S."/>
            <person name="Kyrpides N."/>
            <person name="Mavromatis K."/>
            <person name="Pagani I."/>
            <person name="Ivanova N."/>
            <person name="Teshima H."/>
            <person name="Brettin T."/>
            <person name="Detter J.C."/>
            <person name="Han C."/>
            <person name="Tapia R."/>
            <person name="Land M."/>
            <person name="Hauser L."/>
            <person name="Markowitz V."/>
            <person name="Cheng J.-F."/>
            <person name="Hugenholtz P."/>
            <person name="Woyke T."/>
            <person name="Wu D."/>
            <person name="Spring S."/>
            <person name="Pukall R."/>
            <person name="Steenblock K."/>
            <person name="Schneider S."/>
            <person name="Klenk H.-P."/>
            <person name="Eisen J.A."/>
        </authorList>
    </citation>
    <scope>NUCLEOTIDE SEQUENCE [LARGE SCALE GENOMIC DNA]</scope>
    <source>
        <strain evidence="21">DSM 15567 / CIP 107919 / 50-1 BON</strain>
    </source>
</reference>
<evidence type="ECO:0000256" key="10">
    <source>
        <dbReference type="ARBA" id="ARBA00022692"/>
    </source>
</evidence>
<evidence type="ECO:0000256" key="12">
    <source>
        <dbReference type="ARBA" id="ARBA00022989"/>
    </source>
</evidence>
<keyword evidence="21" id="KW-1185">Reference proteome</keyword>
<feature type="transmembrane region" description="Helical" evidence="19">
    <location>
        <begin position="184"/>
        <end position="217"/>
    </location>
</feature>
<dbReference type="GO" id="GO:0009236">
    <property type="term" value="P:cobalamin biosynthetic process"/>
    <property type="evidence" value="ECO:0007669"/>
    <property type="project" value="UniProtKB-UniRule"/>
</dbReference>
<keyword evidence="9 19" id="KW-0808">Transferase</keyword>
<dbReference type="KEGG" id="mas:Mahau_1100"/>
<evidence type="ECO:0000256" key="19">
    <source>
        <dbReference type="HAMAP-Rule" id="MF_00719"/>
    </source>
</evidence>
<evidence type="ECO:0000313" key="21">
    <source>
        <dbReference type="Proteomes" id="UP000008457"/>
    </source>
</evidence>
<gene>
    <name evidence="19" type="primary">cobS</name>
    <name evidence="20" type="ordered locus">Mahau_1100</name>
</gene>
<evidence type="ECO:0000256" key="4">
    <source>
        <dbReference type="ARBA" id="ARBA00010561"/>
    </source>
</evidence>
<dbReference type="Proteomes" id="UP000008457">
    <property type="component" value="Chromosome"/>
</dbReference>
<keyword evidence="12 19" id="KW-1133">Transmembrane helix</keyword>
<evidence type="ECO:0000256" key="1">
    <source>
        <dbReference type="ARBA" id="ARBA00001946"/>
    </source>
</evidence>
<dbReference type="UniPathway" id="UPA00148">
    <property type="reaction ID" value="UER00238"/>
</dbReference>
<evidence type="ECO:0000256" key="11">
    <source>
        <dbReference type="ARBA" id="ARBA00022842"/>
    </source>
</evidence>
<evidence type="ECO:0000256" key="14">
    <source>
        <dbReference type="ARBA" id="ARBA00025228"/>
    </source>
</evidence>
<comment type="catalytic activity">
    <reaction evidence="17 19">
        <text>alpha-ribazole + adenosylcob(III)inamide-GDP = adenosylcob(III)alamin + GMP + H(+)</text>
        <dbReference type="Rhea" id="RHEA:16049"/>
        <dbReference type="ChEBI" id="CHEBI:10329"/>
        <dbReference type="ChEBI" id="CHEBI:15378"/>
        <dbReference type="ChEBI" id="CHEBI:18408"/>
        <dbReference type="ChEBI" id="CHEBI:58115"/>
        <dbReference type="ChEBI" id="CHEBI:60487"/>
        <dbReference type="EC" id="2.7.8.26"/>
    </reaction>
</comment>
<comment type="similarity">
    <text evidence="4 19">Belongs to the CobS family.</text>
</comment>
<comment type="pathway">
    <text evidence="3 19">Cofactor biosynthesis; adenosylcobalamin biosynthesis; adenosylcobalamin from cob(II)yrinate a,c-diamide: step 7/7.</text>
</comment>
<dbReference type="HAMAP" id="MF_00719">
    <property type="entry name" value="CobS"/>
    <property type="match status" value="1"/>
</dbReference>
<dbReference type="EMBL" id="CP002360">
    <property type="protein sequence ID" value="AEE96298.1"/>
    <property type="molecule type" value="Genomic_DNA"/>
</dbReference>
<keyword evidence="13 19" id="KW-0472">Membrane</keyword>
<evidence type="ECO:0000256" key="6">
    <source>
        <dbReference type="ARBA" id="ARBA00015850"/>
    </source>
</evidence>
<dbReference type="NCBIfam" id="TIGR00317">
    <property type="entry name" value="cobS"/>
    <property type="match status" value="1"/>
</dbReference>
<evidence type="ECO:0000256" key="9">
    <source>
        <dbReference type="ARBA" id="ARBA00022679"/>
    </source>
</evidence>
<dbReference type="GO" id="GO:0051073">
    <property type="term" value="F:adenosylcobinamide-GDP ribazoletransferase activity"/>
    <property type="evidence" value="ECO:0007669"/>
    <property type="project" value="UniProtKB-UniRule"/>
</dbReference>
<dbReference type="eggNOG" id="COG0368">
    <property type="taxonomic scope" value="Bacteria"/>
</dbReference>
<comment type="subcellular location">
    <subcellularLocation>
        <location evidence="2 19">Cell membrane</location>
        <topology evidence="2 19">Multi-pass membrane protein</topology>
    </subcellularLocation>
</comment>
<evidence type="ECO:0000256" key="15">
    <source>
        <dbReference type="ARBA" id="ARBA00032605"/>
    </source>
</evidence>
<dbReference type="AlphaFoldDB" id="F4A365"/>
<dbReference type="Pfam" id="PF02654">
    <property type="entry name" value="CobS"/>
    <property type="match status" value="1"/>
</dbReference>
<proteinExistence type="inferred from homology"/>
<feature type="transmembrane region" description="Helical" evidence="19">
    <location>
        <begin position="65"/>
        <end position="84"/>
    </location>
</feature>
<organism evidence="20 21">
    <name type="scientific">Mahella australiensis (strain DSM 15567 / CIP 107919 / 50-1 BON)</name>
    <dbReference type="NCBI Taxonomy" id="697281"/>
    <lineage>
        <taxon>Bacteria</taxon>
        <taxon>Bacillati</taxon>
        <taxon>Bacillota</taxon>
        <taxon>Clostridia</taxon>
        <taxon>Thermoanaerobacterales</taxon>
        <taxon>Thermoanaerobacterales Family IV. Incertae Sedis</taxon>
        <taxon>Mahella</taxon>
    </lineage>
</organism>
<accession>F4A365</accession>
<dbReference type="RefSeq" id="WP_013780728.1">
    <property type="nucleotide sequence ID" value="NC_015520.1"/>
</dbReference>
<name>F4A365_MAHA5</name>
<protein>
    <recommendedName>
        <fullName evidence="6 19">Adenosylcobinamide-GDP ribazoletransferase</fullName>
        <ecNumber evidence="5 19">2.7.8.26</ecNumber>
    </recommendedName>
    <alternativeName>
        <fullName evidence="16 19">Cobalamin synthase</fullName>
    </alternativeName>
    <alternativeName>
        <fullName evidence="15 19">Cobalamin-5'-phosphate synthase</fullName>
    </alternativeName>
</protein>
<dbReference type="PANTHER" id="PTHR34148:SF1">
    <property type="entry name" value="ADENOSYLCOBINAMIDE-GDP RIBAZOLETRANSFERASE"/>
    <property type="match status" value="1"/>
</dbReference>
<dbReference type="PANTHER" id="PTHR34148">
    <property type="entry name" value="ADENOSYLCOBINAMIDE-GDP RIBAZOLETRANSFERASE"/>
    <property type="match status" value="1"/>
</dbReference>
<comment type="cofactor">
    <cofactor evidence="1 19">
        <name>Mg(2+)</name>
        <dbReference type="ChEBI" id="CHEBI:18420"/>
    </cofactor>
</comment>
<keyword evidence="10 19" id="KW-0812">Transmembrane</keyword>
<keyword evidence="8 19" id="KW-0169">Cobalamin biosynthesis</keyword>
<dbReference type="GO" id="GO:0005886">
    <property type="term" value="C:plasma membrane"/>
    <property type="evidence" value="ECO:0007669"/>
    <property type="project" value="UniProtKB-SubCell"/>
</dbReference>
<evidence type="ECO:0000256" key="18">
    <source>
        <dbReference type="ARBA" id="ARBA00049504"/>
    </source>
</evidence>
<evidence type="ECO:0000256" key="17">
    <source>
        <dbReference type="ARBA" id="ARBA00048623"/>
    </source>
</evidence>
<evidence type="ECO:0000256" key="5">
    <source>
        <dbReference type="ARBA" id="ARBA00013200"/>
    </source>
</evidence>
<evidence type="ECO:0000256" key="8">
    <source>
        <dbReference type="ARBA" id="ARBA00022573"/>
    </source>
</evidence>
<keyword evidence="7 19" id="KW-1003">Cell membrane</keyword>
<feature type="transmembrane region" description="Helical" evidence="19">
    <location>
        <begin position="142"/>
        <end position="164"/>
    </location>
</feature>
<evidence type="ECO:0000256" key="13">
    <source>
        <dbReference type="ARBA" id="ARBA00023136"/>
    </source>
</evidence>
<comment type="catalytic activity">
    <reaction evidence="18 19">
        <text>alpha-ribazole 5'-phosphate + adenosylcob(III)inamide-GDP = adenosylcob(III)alamin 5'-phosphate + GMP + H(+)</text>
        <dbReference type="Rhea" id="RHEA:23560"/>
        <dbReference type="ChEBI" id="CHEBI:15378"/>
        <dbReference type="ChEBI" id="CHEBI:57918"/>
        <dbReference type="ChEBI" id="CHEBI:58115"/>
        <dbReference type="ChEBI" id="CHEBI:60487"/>
        <dbReference type="ChEBI" id="CHEBI:60493"/>
        <dbReference type="EC" id="2.7.8.26"/>
    </reaction>
</comment>
<dbReference type="HOGENOM" id="CLU_057426_1_1_9"/>
<feature type="transmembrane region" description="Helical" evidence="19">
    <location>
        <begin position="38"/>
        <end position="58"/>
    </location>
</feature>
<evidence type="ECO:0000256" key="3">
    <source>
        <dbReference type="ARBA" id="ARBA00004663"/>
    </source>
</evidence>